<dbReference type="InterPro" id="IPR058626">
    <property type="entry name" value="MdtA-like_b-barrel"/>
</dbReference>
<name>A0ABW6BMG4_9SPHI</name>
<reference evidence="9" key="1">
    <citation type="journal article" date="2019" name="Int. J. Syst. Evol. Microbiol.">
        <title>The Global Catalogue of Microorganisms (GCM) 10K type strain sequencing project: providing services to taxonomists for standard genome sequencing and annotation.</title>
        <authorList>
            <consortium name="The Broad Institute Genomics Platform"/>
            <consortium name="The Broad Institute Genome Sequencing Center for Infectious Disease"/>
            <person name="Wu L."/>
            <person name="Ma J."/>
        </authorList>
    </citation>
    <scope>NUCLEOTIDE SEQUENCE [LARGE SCALE GENOMIC DNA]</scope>
    <source>
        <strain evidence="9">KCTC 22814</strain>
    </source>
</reference>
<feature type="domain" description="Multidrug resistance protein MdtA-like alpha-helical hairpin" evidence="4">
    <location>
        <begin position="108"/>
        <end position="175"/>
    </location>
</feature>
<evidence type="ECO:0000256" key="3">
    <source>
        <dbReference type="SAM" id="Coils"/>
    </source>
</evidence>
<evidence type="ECO:0000313" key="8">
    <source>
        <dbReference type="EMBL" id="MFD2969890.1"/>
    </source>
</evidence>
<keyword evidence="9" id="KW-1185">Reference proteome</keyword>
<dbReference type="Gene3D" id="1.10.287.470">
    <property type="entry name" value="Helix hairpin bin"/>
    <property type="match status" value="1"/>
</dbReference>
<dbReference type="Pfam" id="PF25967">
    <property type="entry name" value="RND-MFP_C"/>
    <property type="match status" value="1"/>
</dbReference>
<feature type="domain" description="Multidrug resistance protein MdtA-like beta-barrel" evidence="6">
    <location>
        <begin position="213"/>
        <end position="295"/>
    </location>
</feature>
<organism evidence="8 9">
    <name type="scientific">Sphingobacterium bambusae</name>
    <dbReference type="NCBI Taxonomy" id="662858"/>
    <lineage>
        <taxon>Bacteria</taxon>
        <taxon>Pseudomonadati</taxon>
        <taxon>Bacteroidota</taxon>
        <taxon>Sphingobacteriia</taxon>
        <taxon>Sphingobacteriales</taxon>
        <taxon>Sphingobacteriaceae</taxon>
        <taxon>Sphingobacterium</taxon>
    </lineage>
</organism>
<comment type="subcellular location">
    <subcellularLocation>
        <location evidence="1">Cell envelope</location>
    </subcellularLocation>
</comment>
<evidence type="ECO:0000259" key="7">
    <source>
        <dbReference type="Pfam" id="PF25967"/>
    </source>
</evidence>
<comment type="similarity">
    <text evidence="2">Belongs to the membrane fusion protein (MFP) (TC 8.A.1) family.</text>
</comment>
<dbReference type="InterPro" id="IPR058627">
    <property type="entry name" value="MdtA-like_C"/>
</dbReference>
<dbReference type="PROSITE" id="PS51257">
    <property type="entry name" value="PROKAR_LIPOPROTEIN"/>
    <property type="match status" value="1"/>
</dbReference>
<evidence type="ECO:0000313" key="9">
    <source>
        <dbReference type="Proteomes" id="UP001597525"/>
    </source>
</evidence>
<dbReference type="Pfam" id="PF25944">
    <property type="entry name" value="Beta-barrel_RND"/>
    <property type="match status" value="1"/>
</dbReference>
<dbReference type="InterPro" id="IPR058625">
    <property type="entry name" value="MdtA-like_BSH"/>
</dbReference>
<evidence type="ECO:0000259" key="6">
    <source>
        <dbReference type="Pfam" id="PF25944"/>
    </source>
</evidence>
<keyword evidence="3" id="KW-0175">Coiled coil</keyword>
<evidence type="ECO:0000256" key="2">
    <source>
        <dbReference type="ARBA" id="ARBA00009477"/>
    </source>
</evidence>
<dbReference type="PANTHER" id="PTHR30158">
    <property type="entry name" value="ACRA/E-RELATED COMPONENT OF DRUG EFFLUX TRANSPORTER"/>
    <property type="match status" value="1"/>
</dbReference>
<evidence type="ECO:0000259" key="4">
    <source>
        <dbReference type="Pfam" id="PF25876"/>
    </source>
</evidence>
<evidence type="ECO:0000256" key="1">
    <source>
        <dbReference type="ARBA" id="ARBA00004196"/>
    </source>
</evidence>
<dbReference type="EMBL" id="JBHUPB010000015">
    <property type="protein sequence ID" value="MFD2969890.1"/>
    <property type="molecule type" value="Genomic_DNA"/>
</dbReference>
<feature type="coiled-coil region" evidence="3">
    <location>
        <begin position="108"/>
        <end position="173"/>
    </location>
</feature>
<dbReference type="Gene3D" id="2.40.30.170">
    <property type="match status" value="1"/>
</dbReference>
<proteinExistence type="inferred from homology"/>
<dbReference type="Proteomes" id="UP001597525">
    <property type="component" value="Unassembled WGS sequence"/>
</dbReference>
<dbReference type="SUPFAM" id="SSF111369">
    <property type="entry name" value="HlyD-like secretion proteins"/>
    <property type="match status" value="1"/>
</dbReference>
<feature type="domain" description="Multidrug resistance protein MdtA-like barrel-sandwich hybrid" evidence="5">
    <location>
        <begin position="70"/>
        <end position="206"/>
    </location>
</feature>
<comment type="caution">
    <text evidence="8">The sequence shown here is derived from an EMBL/GenBank/DDBJ whole genome shotgun (WGS) entry which is preliminary data.</text>
</comment>
<dbReference type="Pfam" id="PF25876">
    <property type="entry name" value="HH_MFP_RND"/>
    <property type="match status" value="1"/>
</dbReference>
<dbReference type="Pfam" id="PF25917">
    <property type="entry name" value="BSH_RND"/>
    <property type="match status" value="1"/>
</dbReference>
<evidence type="ECO:0000259" key="5">
    <source>
        <dbReference type="Pfam" id="PF25917"/>
    </source>
</evidence>
<sequence>MNKNFLFSALIIGSGLFWQSCGSGNESSKQQQGAPQGQPAVPVTTAVVEKQIVSGIKSYPGSVIPLQETKILAEVSGYVTKINVTDGASVSKGQVLYEIDRIRYQAAVDQAKAALEIAKATLQRGEKDLSRYQTLSEKDAIAKQTLDNAVTEVSNLKAQVQSAQAALTTAQTNLQRAVIRAPFSGVVGISLVRTGALVSPGTTEINTISTIDPITVEFQVSEREIAEFSAYQTGKSATEISVVLPDGTTYANLGKVTIIDRAVDPQTGTIKVRATFSNAQNALRAGMNLTINVKSTSTSEQNIIPFKAVQDQLGVYNVFVVNDSSQAEIRPVKLGLKVGEQVVVESGVEAGEKIIVDGLMNVRAGTKVAENAPTADKAAQK</sequence>
<dbReference type="NCBIfam" id="TIGR01730">
    <property type="entry name" value="RND_mfp"/>
    <property type="match status" value="1"/>
</dbReference>
<feature type="domain" description="Multidrug resistance protein MdtA-like C-terminal permuted SH3" evidence="7">
    <location>
        <begin position="303"/>
        <end position="359"/>
    </location>
</feature>
<dbReference type="Gene3D" id="2.40.420.20">
    <property type="match status" value="1"/>
</dbReference>
<accession>A0ABW6BMG4</accession>
<protein>
    <submittedName>
        <fullName evidence="8">Efflux RND transporter periplasmic adaptor subunit</fullName>
    </submittedName>
</protein>
<dbReference type="RefSeq" id="WP_320183376.1">
    <property type="nucleotide sequence ID" value="NZ_CP138332.1"/>
</dbReference>
<dbReference type="InterPro" id="IPR006143">
    <property type="entry name" value="RND_pump_MFP"/>
</dbReference>
<dbReference type="InterPro" id="IPR058624">
    <property type="entry name" value="MdtA-like_HH"/>
</dbReference>
<gene>
    <name evidence="8" type="ORF">ACFS7Y_21050</name>
</gene>
<dbReference type="Gene3D" id="2.40.50.100">
    <property type="match status" value="1"/>
</dbReference>